<organism evidence="2 3">
    <name type="scientific">Paenibacillus glycinis</name>
    <dbReference type="NCBI Taxonomy" id="2697035"/>
    <lineage>
        <taxon>Bacteria</taxon>
        <taxon>Bacillati</taxon>
        <taxon>Bacillota</taxon>
        <taxon>Bacilli</taxon>
        <taxon>Bacillales</taxon>
        <taxon>Paenibacillaceae</taxon>
        <taxon>Paenibacillus</taxon>
    </lineage>
</organism>
<dbReference type="InterPro" id="IPR051532">
    <property type="entry name" value="Ester_Hydrolysis_Enzymes"/>
</dbReference>
<dbReference type="PANTHER" id="PTHR30383:SF5">
    <property type="entry name" value="SGNH HYDROLASE-TYPE ESTERASE DOMAIN-CONTAINING PROTEIN"/>
    <property type="match status" value="1"/>
</dbReference>
<sequence>MKPLFGKDAALPARKTIVFLGDSITEDGTYIALIDAYFRLHAPETDLTLINLGVSSETASGLSEAEHGFHRPCVHDRLERALAETKPDWVVVCYGMNDGIYHPLSEARFAAYRGGMLRLLEQIRSAGAKAIVMTPPPFDPQSLDGAADRLLPAGEPDYSYLRPYEGYDEVLARYAEWVLTLGDPPVDNADGEEIAGHAPATPAIPANAAPSVTAAHSATSATSAIPATSATSETPAADAVVSIHEPMLAQIAEARKANPAYASGDGIHPFAPGHWIIAKALLRELFNVTLERTPDYLPKRSAESVDGTEEASAGSRYFSLIWQRHRLMSAAWKEHVGHTNPNGTAGALPLAEASERAAALEARIREHASDPALRLAWRVSDWPGGERTDFMLEGREGFVILPRKPAEGRPWIWRTEFFGAFAQADDALLERGWAIAYVRLSDMYGCPGAVARMHAFRRFVTARFGLSAKPALFGFSRGGLYAFHYAATYPGEVSALYLDAPVLDIRSWPGGKGAGARSPREREDCKAVYGLPEDDAAWAKASPLDRIAPVAEAGVPILVVVGDADAAVPFAENAAILAERYRALGGQLELIVKPGVGHHPHSLADPAPIVAFMEAHR</sequence>
<evidence type="ECO:0000259" key="1">
    <source>
        <dbReference type="Pfam" id="PF13472"/>
    </source>
</evidence>
<dbReference type="Gene3D" id="3.40.50.1820">
    <property type="entry name" value="alpha/beta hydrolase"/>
    <property type="match status" value="1"/>
</dbReference>
<feature type="domain" description="SGNH hydrolase-type esterase" evidence="1">
    <location>
        <begin position="19"/>
        <end position="150"/>
    </location>
</feature>
<reference evidence="2 3" key="1">
    <citation type="submission" date="2020-01" db="EMBL/GenBank/DDBJ databases">
        <title>Paenibacillus soybeanensis sp. nov. isolated from the nodules of soybean (Glycine max(L.) Merr).</title>
        <authorList>
            <person name="Wang H."/>
        </authorList>
    </citation>
    <scope>NUCLEOTIDE SEQUENCE [LARGE SCALE GENOMIC DNA]</scope>
    <source>
        <strain evidence="2 3">T1</strain>
    </source>
</reference>
<dbReference type="InterPro" id="IPR036514">
    <property type="entry name" value="SGNH_hydro_sf"/>
</dbReference>
<dbReference type="EMBL" id="JAAAMV010000010">
    <property type="protein sequence ID" value="NBD25146.1"/>
    <property type="molecule type" value="Genomic_DNA"/>
</dbReference>
<comment type="caution">
    <text evidence="2">The sequence shown here is derived from an EMBL/GenBank/DDBJ whole genome shotgun (WGS) entry which is preliminary data.</text>
</comment>
<dbReference type="Pfam" id="PF13472">
    <property type="entry name" value="Lipase_GDSL_2"/>
    <property type="match status" value="1"/>
</dbReference>
<dbReference type="SUPFAM" id="SSF52266">
    <property type="entry name" value="SGNH hydrolase"/>
    <property type="match status" value="1"/>
</dbReference>
<dbReference type="SUPFAM" id="SSF53474">
    <property type="entry name" value="alpha/beta-Hydrolases"/>
    <property type="match status" value="1"/>
</dbReference>
<dbReference type="RefSeq" id="WP_161743949.1">
    <property type="nucleotide sequence ID" value="NZ_JAAAMV010000010.1"/>
</dbReference>
<gene>
    <name evidence="2" type="ORF">GT019_14780</name>
</gene>
<protein>
    <submittedName>
        <fullName evidence="2">Prolyl oligopeptidase family serine peptidase</fullName>
    </submittedName>
</protein>
<accession>A0ABW9XRG8</accession>
<dbReference type="InterPro" id="IPR000801">
    <property type="entry name" value="Esterase-like"/>
</dbReference>
<dbReference type="PANTHER" id="PTHR30383">
    <property type="entry name" value="THIOESTERASE 1/PROTEASE 1/LYSOPHOSPHOLIPASE L1"/>
    <property type="match status" value="1"/>
</dbReference>
<proteinExistence type="predicted"/>
<dbReference type="Proteomes" id="UP000665561">
    <property type="component" value="Unassembled WGS sequence"/>
</dbReference>
<dbReference type="InterPro" id="IPR013830">
    <property type="entry name" value="SGNH_hydro"/>
</dbReference>
<dbReference type="Gene3D" id="3.40.50.1110">
    <property type="entry name" value="SGNH hydrolase"/>
    <property type="match status" value="2"/>
</dbReference>
<dbReference type="Pfam" id="PF00756">
    <property type="entry name" value="Esterase"/>
    <property type="match status" value="1"/>
</dbReference>
<name>A0ABW9XRG8_9BACL</name>
<keyword evidence="3" id="KW-1185">Reference proteome</keyword>
<evidence type="ECO:0000313" key="3">
    <source>
        <dbReference type="Proteomes" id="UP000665561"/>
    </source>
</evidence>
<evidence type="ECO:0000313" key="2">
    <source>
        <dbReference type="EMBL" id="NBD25146.1"/>
    </source>
</evidence>
<dbReference type="InterPro" id="IPR029058">
    <property type="entry name" value="AB_hydrolase_fold"/>
</dbReference>